<evidence type="ECO:0000256" key="8">
    <source>
        <dbReference type="ARBA" id="ARBA00040740"/>
    </source>
</evidence>
<proteinExistence type="inferred from homology"/>
<dbReference type="InterPro" id="IPR051371">
    <property type="entry name" value="Ras_palmitoyltransferase"/>
</dbReference>
<dbReference type="InterPro" id="IPR019383">
    <property type="entry name" value="Golgin_A_7/ERF4"/>
</dbReference>
<gene>
    <name evidence="10" type="ORF">F2P81_013797</name>
</gene>
<dbReference type="EMBL" id="VEVO01000012">
    <property type="protein sequence ID" value="KAF0033731.1"/>
    <property type="molecule type" value="Genomic_DNA"/>
</dbReference>
<dbReference type="GO" id="GO:0000139">
    <property type="term" value="C:Golgi membrane"/>
    <property type="evidence" value="ECO:0007669"/>
    <property type="project" value="UniProtKB-SubCell"/>
</dbReference>
<evidence type="ECO:0000256" key="2">
    <source>
        <dbReference type="ARBA" id="ARBA00023034"/>
    </source>
</evidence>
<dbReference type="Pfam" id="PF10256">
    <property type="entry name" value="Erf4"/>
    <property type="match status" value="1"/>
</dbReference>
<keyword evidence="2" id="KW-0333">Golgi apparatus</keyword>
<dbReference type="AlphaFoldDB" id="A0A6A4SRT3"/>
<comment type="function">
    <text evidence="6">May be involved in protein transport from Golgi to cell surface. The ZDHHC9-GOLGA7 complex is a palmitoyltransferase specific for HRAS and NRAS.</text>
</comment>
<evidence type="ECO:0000256" key="5">
    <source>
        <dbReference type="ARBA" id="ARBA00023288"/>
    </source>
</evidence>
<accession>A0A6A4SRT3</accession>
<comment type="subcellular location">
    <subcellularLocation>
        <location evidence="7">Golgi apparatus membrane</location>
        <topology evidence="7">Lipid-anchor</topology>
    </subcellularLocation>
</comment>
<evidence type="ECO:0000313" key="10">
    <source>
        <dbReference type="EMBL" id="KAF0033731.1"/>
    </source>
</evidence>
<dbReference type="GO" id="GO:0006612">
    <property type="term" value="P:protein targeting to membrane"/>
    <property type="evidence" value="ECO:0007669"/>
    <property type="project" value="TreeGrafter"/>
</dbReference>
<evidence type="ECO:0000256" key="6">
    <source>
        <dbReference type="ARBA" id="ARBA00037666"/>
    </source>
</evidence>
<evidence type="ECO:0000259" key="9">
    <source>
        <dbReference type="Pfam" id="PF10256"/>
    </source>
</evidence>
<dbReference type="GO" id="GO:0005795">
    <property type="term" value="C:Golgi stack"/>
    <property type="evidence" value="ECO:0007669"/>
    <property type="project" value="TreeGrafter"/>
</dbReference>
<evidence type="ECO:0000256" key="3">
    <source>
        <dbReference type="ARBA" id="ARBA00023136"/>
    </source>
</evidence>
<evidence type="ECO:0000256" key="1">
    <source>
        <dbReference type="ARBA" id="ARBA00007732"/>
    </source>
</evidence>
<organism evidence="10 11">
    <name type="scientific">Scophthalmus maximus</name>
    <name type="common">Turbot</name>
    <name type="synonym">Psetta maxima</name>
    <dbReference type="NCBI Taxonomy" id="52904"/>
    <lineage>
        <taxon>Eukaryota</taxon>
        <taxon>Metazoa</taxon>
        <taxon>Chordata</taxon>
        <taxon>Craniata</taxon>
        <taxon>Vertebrata</taxon>
        <taxon>Euteleostomi</taxon>
        <taxon>Actinopterygii</taxon>
        <taxon>Neopterygii</taxon>
        <taxon>Teleostei</taxon>
        <taxon>Neoteleostei</taxon>
        <taxon>Acanthomorphata</taxon>
        <taxon>Carangaria</taxon>
        <taxon>Pleuronectiformes</taxon>
        <taxon>Pleuronectoidei</taxon>
        <taxon>Scophthalmidae</taxon>
        <taxon>Scophthalmus</taxon>
    </lineage>
</organism>
<comment type="similarity">
    <text evidence="1">Belongs to the ERF4 family.</text>
</comment>
<comment type="caution">
    <text evidence="10">The sequence shown here is derived from an EMBL/GenBank/DDBJ whole genome shotgun (WGS) entry which is preliminary data.</text>
</comment>
<keyword evidence="4" id="KW-0564">Palmitate</keyword>
<dbReference type="PANTHER" id="PTHR13254:SF1">
    <property type="entry name" value="GOLGIN SUBFAMILY A MEMBER 7"/>
    <property type="match status" value="1"/>
</dbReference>
<evidence type="ECO:0000256" key="7">
    <source>
        <dbReference type="ARBA" id="ARBA00037794"/>
    </source>
</evidence>
<evidence type="ECO:0000313" key="11">
    <source>
        <dbReference type="Proteomes" id="UP000438429"/>
    </source>
</evidence>
<dbReference type="Proteomes" id="UP000438429">
    <property type="component" value="Unassembled WGS sequence"/>
</dbReference>
<name>A0A6A4SRT3_SCOMX</name>
<evidence type="ECO:0000256" key="4">
    <source>
        <dbReference type="ARBA" id="ARBA00023139"/>
    </source>
</evidence>
<reference evidence="10 11" key="1">
    <citation type="submission" date="2019-06" db="EMBL/GenBank/DDBJ databases">
        <title>Draft genomes of female and male turbot (Scophthalmus maximus).</title>
        <authorList>
            <person name="Xu H."/>
            <person name="Xu X.-W."/>
            <person name="Shao C."/>
            <person name="Chen S."/>
        </authorList>
    </citation>
    <scope>NUCLEOTIDE SEQUENCE [LARGE SCALE GENOMIC DNA]</scope>
    <source>
        <strain evidence="10">Ysfricsl-2016a</strain>
        <tissue evidence="10">Blood</tissue>
    </source>
</reference>
<dbReference type="GO" id="GO:0002178">
    <property type="term" value="C:palmitoyltransferase complex"/>
    <property type="evidence" value="ECO:0007669"/>
    <property type="project" value="TreeGrafter"/>
</dbReference>
<keyword evidence="3" id="KW-0472">Membrane</keyword>
<dbReference type="GO" id="GO:0043001">
    <property type="term" value="P:Golgi to plasma membrane protein transport"/>
    <property type="evidence" value="ECO:0007669"/>
    <property type="project" value="TreeGrafter"/>
</dbReference>
<sequence length="199" mass="23088">MRQQAAVAAKVFIQRDYTNGTVCQFQTKFPSELETRLDKQQFEETVRTLNNLYAEAEKLGSQSYIEGCLACLTAYTVFLCMETHYEKVLKKITKYIQEQNDKIYAPRGLLLTDPIERGLRVKQRKVNTTVSVEELARTEKSDDASNILSEVDLLIIQRVQENVDWDLDPFSDTVELRRNSNGMIDDGTWKKWILFSFEI</sequence>
<feature type="domain" description="Golgin subfamily A member 7/ERF4" evidence="9">
    <location>
        <begin position="11"/>
        <end position="121"/>
    </location>
</feature>
<keyword evidence="5" id="KW-0449">Lipoprotein</keyword>
<dbReference type="PANTHER" id="PTHR13254">
    <property type="entry name" value="GOLGI AUTOANTIGEN, GOLGIN SUBFAMILY A, 7"/>
    <property type="match status" value="1"/>
</dbReference>
<protein>
    <recommendedName>
        <fullName evidence="8">Golgin subfamily A member 7</fullName>
    </recommendedName>
</protein>